<evidence type="ECO:0000259" key="1">
    <source>
        <dbReference type="Pfam" id="PF18545"/>
    </source>
</evidence>
<feature type="domain" description="Halobacterial output" evidence="1">
    <location>
        <begin position="17"/>
        <end position="84"/>
    </location>
</feature>
<accession>A0A6B0GG16</accession>
<dbReference type="AlphaFoldDB" id="A0A6B0GG16"/>
<organism evidence="2 3">
    <name type="scientific">Halomarina oriensis</name>
    <dbReference type="NCBI Taxonomy" id="671145"/>
    <lineage>
        <taxon>Archaea</taxon>
        <taxon>Methanobacteriati</taxon>
        <taxon>Methanobacteriota</taxon>
        <taxon>Stenosarchaea group</taxon>
        <taxon>Halobacteria</taxon>
        <taxon>Halobacteriales</taxon>
        <taxon>Natronomonadaceae</taxon>
        <taxon>Halomarina</taxon>
    </lineage>
</organism>
<proteinExistence type="predicted"/>
<dbReference type="OrthoDB" id="221929at2157"/>
<evidence type="ECO:0000313" key="2">
    <source>
        <dbReference type="EMBL" id="MWG33876.1"/>
    </source>
</evidence>
<name>A0A6B0GG16_9EURY</name>
<evidence type="ECO:0000313" key="3">
    <source>
        <dbReference type="Proteomes" id="UP000451471"/>
    </source>
</evidence>
<dbReference type="Proteomes" id="UP000451471">
    <property type="component" value="Unassembled WGS sequence"/>
</dbReference>
<protein>
    <recommendedName>
        <fullName evidence="1">Halobacterial output domain-containing protein</fullName>
    </recommendedName>
</protein>
<comment type="caution">
    <text evidence="2">The sequence shown here is derived from an EMBL/GenBank/DDBJ whole genome shotgun (WGS) entry which is preliminary data.</text>
</comment>
<sequence length="86" mass="9649">MSTLQQSEAVYQAEAASLVELLGRALDDLFVDSPPVYDVVDPDALETLFEDRPDGSPRVDGTVAFTYRDHEFVLDSTEREVRVDEE</sequence>
<keyword evidence="3" id="KW-1185">Reference proteome</keyword>
<gene>
    <name evidence="2" type="ORF">GQS65_05095</name>
</gene>
<dbReference type="InterPro" id="IPR040624">
    <property type="entry name" value="HalOD1"/>
</dbReference>
<dbReference type="RefSeq" id="WP_158203600.1">
    <property type="nucleotide sequence ID" value="NZ_WSZK01000012.1"/>
</dbReference>
<dbReference type="Pfam" id="PF18545">
    <property type="entry name" value="HalOD1"/>
    <property type="match status" value="1"/>
</dbReference>
<dbReference type="EMBL" id="WSZK01000012">
    <property type="protein sequence ID" value="MWG33876.1"/>
    <property type="molecule type" value="Genomic_DNA"/>
</dbReference>
<reference evidence="2 3" key="1">
    <citation type="submission" date="2019-12" db="EMBL/GenBank/DDBJ databases">
        <title>Halocatena pleomorpha gen. nov. sp. nov., an extremely halophilic archaeon of family Halobacteriaceae isolated from saltpan soil.</title>
        <authorList>
            <person name="Pal Y."/>
            <person name="Verma A."/>
            <person name="Krishnamurthi S."/>
            <person name="Kumar P."/>
        </authorList>
    </citation>
    <scope>NUCLEOTIDE SEQUENCE [LARGE SCALE GENOMIC DNA]</scope>
    <source>
        <strain evidence="2 3">JCM 16495</strain>
    </source>
</reference>